<comment type="caution">
    <text evidence="2">The sequence shown here is derived from an EMBL/GenBank/DDBJ whole genome shotgun (WGS) entry which is preliminary data.</text>
</comment>
<gene>
    <name evidence="2" type="ORF">NE237_020014</name>
</gene>
<evidence type="ECO:0000313" key="2">
    <source>
        <dbReference type="EMBL" id="KAJ4960104.1"/>
    </source>
</evidence>
<proteinExistence type="predicted"/>
<keyword evidence="1" id="KW-0732">Signal</keyword>
<reference evidence="2" key="1">
    <citation type="journal article" date="2023" name="Plant J.">
        <title>The genome of the king protea, Protea cynaroides.</title>
        <authorList>
            <person name="Chang J."/>
            <person name="Duong T.A."/>
            <person name="Schoeman C."/>
            <person name="Ma X."/>
            <person name="Roodt D."/>
            <person name="Barker N."/>
            <person name="Li Z."/>
            <person name="Van de Peer Y."/>
            <person name="Mizrachi E."/>
        </authorList>
    </citation>
    <scope>NUCLEOTIDE SEQUENCE</scope>
    <source>
        <tissue evidence="2">Young leaves</tissue>
    </source>
</reference>
<dbReference type="EMBL" id="JAMYWD010000009">
    <property type="protein sequence ID" value="KAJ4960104.1"/>
    <property type="molecule type" value="Genomic_DNA"/>
</dbReference>
<evidence type="ECO:0000256" key="1">
    <source>
        <dbReference type="SAM" id="SignalP"/>
    </source>
</evidence>
<feature type="chain" id="PRO_5040144381" evidence="1">
    <location>
        <begin position="18"/>
        <end position="121"/>
    </location>
</feature>
<feature type="signal peptide" evidence="1">
    <location>
        <begin position="1"/>
        <end position="17"/>
    </location>
</feature>
<accession>A0A9Q0H6G6</accession>
<keyword evidence="3" id="KW-1185">Reference proteome</keyword>
<name>A0A9Q0H6G6_9MAGN</name>
<evidence type="ECO:0000313" key="3">
    <source>
        <dbReference type="Proteomes" id="UP001141806"/>
    </source>
</evidence>
<organism evidence="2 3">
    <name type="scientific">Protea cynaroides</name>
    <dbReference type="NCBI Taxonomy" id="273540"/>
    <lineage>
        <taxon>Eukaryota</taxon>
        <taxon>Viridiplantae</taxon>
        <taxon>Streptophyta</taxon>
        <taxon>Embryophyta</taxon>
        <taxon>Tracheophyta</taxon>
        <taxon>Spermatophyta</taxon>
        <taxon>Magnoliopsida</taxon>
        <taxon>Proteales</taxon>
        <taxon>Proteaceae</taxon>
        <taxon>Protea</taxon>
    </lineage>
</organism>
<sequence>MALCSSVISLLLPHHHCLLLSLQNNRPLMPDNLLRSSYHSLHNLTSPPLLNHYVEEMLGSSKVSPPMDGGWGLEQFGSLIPFTVTSYCYTFRFNHGDDGSGEVVTNCKVQVEITEDEEAIR</sequence>
<dbReference type="Proteomes" id="UP001141806">
    <property type="component" value="Unassembled WGS sequence"/>
</dbReference>
<dbReference type="AlphaFoldDB" id="A0A9Q0H6G6"/>
<protein>
    <submittedName>
        <fullName evidence="2">Uncharacterized protein</fullName>
    </submittedName>
</protein>